<dbReference type="Gene3D" id="3.30.1490.300">
    <property type="match status" value="1"/>
</dbReference>
<evidence type="ECO:0000313" key="2">
    <source>
        <dbReference type="Proteomes" id="UP000034471"/>
    </source>
</evidence>
<dbReference type="Gene3D" id="3.30.420.40">
    <property type="match status" value="2"/>
</dbReference>
<evidence type="ECO:0000313" key="1">
    <source>
        <dbReference type="EMBL" id="KKQ38754.1"/>
    </source>
</evidence>
<dbReference type="InterPro" id="IPR043129">
    <property type="entry name" value="ATPase_NBD"/>
</dbReference>
<dbReference type="AlphaFoldDB" id="A0A0G0JPD0"/>
<dbReference type="Proteomes" id="UP000034471">
    <property type="component" value="Unassembled WGS sequence"/>
</dbReference>
<proteinExistence type="predicted"/>
<dbReference type="STRING" id="1618481.US54_C0004G0013"/>
<dbReference type="EMBL" id="LBTJ01000004">
    <property type="protein sequence ID" value="KKQ38754.1"/>
    <property type="molecule type" value="Genomic_DNA"/>
</dbReference>
<dbReference type="SUPFAM" id="SSF53067">
    <property type="entry name" value="Actin-like ATPase domain"/>
    <property type="match status" value="1"/>
</dbReference>
<dbReference type="InterPro" id="IPR005883">
    <property type="entry name" value="PilM"/>
</dbReference>
<accession>A0A0G0JPD0</accession>
<sequence>MASTFSIDISEQYTRVADMVLNKGKIELYSLGYDNTALNFYTNLTDQSAKLQAQLLSELRKELIINSSVAHVVIPDSLTYSQLLLMPNLPEDELVKSIRLQADEFVPLPIDDVYIDLEVVSKLQNNKLLIVFIAAQKKIVDHINMTLNLAGIEPGTLENELSAVGRFVSEVYTFIKTPSLIINFGFGSSSMYVMTPPFPYFQITRTSRIGFDIILRDLVANSNLTSDKAFQALSTIGLSTKGSINIYATIFPVMNELFAEIEKTILMAKEKYHVSIQNVFLFNYDSYIALLHETIQSKVSLPTQSLPLSSILVPNLVTQTFSHMLSTFIPVIATHLR</sequence>
<comment type="caution">
    <text evidence="1">The sequence shown here is derived from an EMBL/GenBank/DDBJ whole genome shotgun (WGS) entry which is preliminary data.</text>
</comment>
<organism evidence="1 2">
    <name type="scientific">Candidatus Roizmanbacteria bacterium GW2011_GWA2_37_7</name>
    <dbReference type="NCBI Taxonomy" id="1618481"/>
    <lineage>
        <taxon>Bacteria</taxon>
        <taxon>Candidatus Roizmaniibacteriota</taxon>
    </lineage>
</organism>
<protein>
    <submittedName>
        <fullName evidence="1">Type IV pilus assembly protein PilM</fullName>
    </submittedName>
</protein>
<gene>
    <name evidence="1" type="ORF">US54_C0004G0013</name>
</gene>
<name>A0A0G0JPD0_9BACT</name>
<dbReference type="Pfam" id="PF11104">
    <property type="entry name" value="PilM_2"/>
    <property type="match status" value="1"/>
</dbReference>
<reference evidence="1 2" key="1">
    <citation type="journal article" date="2015" name="Nature">
        <title>rRNA introns, odd ribosomes, and small enigmatic genomes across a large radiation of phyla.</title>
        <authorList>
            <person name="Brown C.T."/>
            <person name="Hug L.A."/>
            <person name="Thomas B.C."/>
            <person name="Sharon I."/>
            <person name="Castelle C.J."/>
            <person name="Singh A."/>
            <person name="Wilkins M.J."/>
            <person name="Williams K.H."/>
            <person name="Banfield J.F."/>
        </authorList>
    </citation>
    <scope>NUCLEOTIDE SEQUENCE [LARGE SCALE GENOMIC DNA]</scope>
</reference>